<keyword evidence="3" id="KW-1185">Reference proteome</keyword>
<sequence>MNPSGTLLGGVIPSSGLSLADSARAEELVCLLSVTSGGHEDAHVRDTQPDSHSPFSLTGPAVAVRRQSTTPSKSKADKAQTQNNSLFVDLLEIINCIQMTVSCRYKPDVGIPRLSSISVQSGSSKPSSGAVAGMRGGTCDRPVIRNPV</sequence>
<dbReference type="EMBL" id="JAUPFM010000001">
    <property type="protein sequence ID" value="KAK2861710.1"/>
    <property type="molecule type" value="Genomic_DNA"/>
</dbReference>
<gene>
    <name evidence="2" type="ORF">Q5P01_001243</name>
</gene>
<organism evidence="2 3">
    <name type="scientific">Channa striata</name>
    <name type="common">Snakehead murrel</name>
    <name type="synonym">Ophicephalus striatus</name>
    <dbReference type="NCBI Taxonomy" id="64152"/>
    <lineage>
        <taxon>Eukaryota</taxon>
        <taxon>Metazoa</taxon>
        <taxon>Chordata</taxon>
        <taxon>Craniata</taxon>
        <taxon>Vertebrata</taxon>
        <taxon>Euteleostomi</taxon>
        <taxon>Actinopterygii</taxon>
        <taxon>Neopterygii</taxon>
        <taxon>Teleostei</taxon>
        <taxon>Neoteleostei</taxon>
        <taxon>Acanthomorphata</taxon>
        <taxon>Anabantaria</taxon>
        <taxon>Anabantiformes</taxon>
        <taxon>Channoidei</taxon>
        <taxon>Channidae</taxon>
        <taxon>Channa</taxon>
    </lineage>
</organism>
<evidence type="ECO:0000313" key="3">
    <source>
        <dbReference type="Proteomes" id="UP001187415"/>
    </source>
</evidence>
<protein>
    <submittedName>
        <fullName evidence="2">Uncharacterized protein</fullName>
    </submittedName>
</protein>
<feature type="compositionally biased region" description="Basic and acidic residues" evidence="1">
    <location>
        <begin position="40"/>
        <end position="49"/>
    </location>
</feature>
<feature type="region of interest" description="Disordered" evidence="1">
    <location>
        <begin position="40"/>
        <end position="59"/>
    </location>
</feature>
<evidence type="ECO:0000256" key="1">
    <source>
        <dbReference type="SAM" id="MobiDB-lite"/>
    </source>
</evidence>
<evidence type="ECO:0000313" key="2">
    <source>
        <dbReference type="EMBL" id="KAK2861710.1"/>
    </source>
</evidence>
<dbReference type="Proteomes" id="UP001187415">
    <property type="component" value="Unassembled WGS sequence"/>
</dbReference>
<comment type="caution">
    <text evidence="2">The sequence shown here is derived from an EMBL/GenBank/DDBJ whole genome shotgun (WGS) entry which is preliminary data.</text>
</comment>
<feature type="region of interest" description="Disordered" evidence="1">
    <location>
        <begin position="117"/>
        <end position="148"/>
    </location>
</feature>
<accession>A0AA88TC44</accession>
<feature type="compositionally biased region" description="Low complexity" evidence="1">
    <location>
        <begin position="117"/>
        <end position="128"/>
    </location>
</feature>
<reference evidence="2" key="1">
    <citation type="submission" date="2023-07" db="EMBL/GenBank/DDBJ databases">
        <title>Chromosome-level Genome Assembly of Striped Snakehead (Channa striata).</title>
        <authorList>
            <person name="Liu H."/>
        </authorList>
    </citation>
    <scope>NUCLEOTIDE SEQUENCE</scope>
    <source>
        <strain evidence="2">Gz</strain>
        <tissue evidence="2">Muscle</tissue>
    </source>
</reference>
<proteinExistence type="predicted"/>
<name>A0AA88TC44_CHASR</name>
<dbReference type="AlphaFoldDB" id="A0AA88TC44"/>